<dbReference type="EMBL" id="CADCWO010000110">
    <property type="protein sequence ID" value="CAA9574205.1"/>
    <property type="molecule type" value="Genomic_DNA"/>
</dbReference>
<organism evidence="1">
    <name type="scientific">uncultured Synechococcales cyanobacterium</name>
    <dbReference type="NCBI Taxonomy" id="1936017"/>
    <lineage>
        <taxon>Bacteria</taxon>
        <taxon>Bacillati</taxon>
        <taxon>Cyanobacteriota</taxon>
        <taxon>Cyanophyceae</taxon>
        <taxon>Synechococcales</taxon>
        <taxon>environmental samples</taxon>
    </lineage>
</organism>
<accession>A0A6J4VDG1</accession>
<reference evidence="1" key="1">
    <citation type="submission" date="2020-02" db="EMBL/GenBank/DDBJ databases">
        <authorList>
            <person name="Meier V. D."/>
        </authorList>
    </citation>
    <scope>NUCLEOTIDE SEQUENCE</scope>
    <source>
        <strain evidence="1">AVDCRST_MAG81</strain>
    </source>
</reference>
<gene>
    <name evidence="1" type="ORF">AVDCRST_MAG81-2038</name>
</gene>
<protein>
    <submittedName>
        <fullName evidence="1">Uncharacterized protein</fullName>
    </submittedName>
</protein>
<name>A0A6J4VDG1_9CYAN</name>
<dbReference type="AlphaFoldDB" id="A0A6J4VDG1"/>
<evidence type="ECO:0000313" key="1">
    <source>
        <dbReference type="EMBL" id="CAA9574205.1"/>
    </source>
</evidence>
<proteinExistence type="predicted"/>
<sequence length="64" mass="7193">MVERRSRIRTVQRASLSRILAFYWHLSLLCQLCQALEATANAGTPIMALIKVSQVETEYEAVVG</sequence>